<dbReference type="GO" id="GO:0015421">
    <property type="term" value="F:ABC-type oligopeptide transporter activity"/>
    <property type="evidence" value="ECO:0007669"/>
    <property type="project" value="TreeGrafter"/>
</dbReference>
<keyword evidence="10 13" id="KW-0472">Membrane</keyword>
<feature type="transmembrane region" description="Helical" evidence="13">
    <location>
        <begin position="923"/>
        <end position="940"/>
    </location>
</feature>
<evidence type="ECO:0000256" key="13">
    <source>
        <dbReference type="SAM" id="Phobius"/>
    </source>
</evidence>
<evidence type="ECO:0000256" key="5">
    <source>
        <dbReference type="ARBA" id="ARBA00022737"/>
    </source>
</evidence>
<feature type="transmembrane region" description="Helical" evidence="13">
    <location>
        <begin position="257"/>
        <end position="277"/>
    </location>
</feature>
<evidence type="ECO:0000256" key="4">
    <source>
        <dbReference type="ARBA" id="ARBA00022692"/>
    </source>
</evidence>
<evidence type="ECO:0000259" key="15">
    <source>
        <dbReference type="PROSITE" id="PS50929"/>
    </source>
</evidence>
<dbReference type="PANTHER" id="PTHR43394">
    <property type="entry name" value="ATP-DEPENDENT PERMEASE MDL1, MITOCHONDRIAL"/>
    <property type="match status" value="1"/>
</dbReference>
<dbReference type="Pfam" id="PF00664">
    <property type="entry name" value="ABC_membrane"/>
    <property type="match status" value="2"/>
</dbReference>
<dbReference type="EMBL" id="CAJNOJ010000430">
    <property type="protein sequence ID" value="CAF1445782.1"/>
    <property type="molecule type" value="Genomic_DNA"/>
</dbReference>
<evidence type="ECO:0000256" key="1">
    <source>
        <dbReference type="ARBA" id="ARBA00004141"/>
    </source>
</evidence>
<evidence type="ECO:0000256" key="6">
    <source>
        <dbReference type="ARBA" id="ARBA00022741"/>
    </source>
</evidence>
<feature type="domain" description="ABC transporter" evidence="14">
    <location>
        <begin position="1099"/>
        <end position="1338"/>
    </location>
</feature>
<feature type="transmembrane region" description="Helical" evidence="13">
    <location>
        <begin position="773"/>
        <end position="796"/>
    </location>
</feature>
<proteinExistence type="inferred from homology"/>
<dbReference type="SUPFAM" id="SSF52540">
    <property type="entry name" value="P-loop containing nucleoside triphosphate hydrolases"/>
    <property type="match status" value="2"/>
</dbReference>
<dbReference type="CDD" id="cd03249">
    <property type="entry name" value="ABC_MTABC3_MDL1_MDL2"/>
    <property type="match status" value="2"/>
</dbReference>
<feature type="domain" description="ABC transporter" evidence="14">
    <location>
        <begin position="469"/>
        <end position="705"/>
    </location>
</feature>
<dbReference type="CDD" id="cd18577">
    <property type="entry name" value="ABC_6TM_Pgp_ABCB1_D1_like"/>
    <property type="match status" value="1"/>
</dbReference>
<dbReference type="GO" id="GO:0090374">
    <property type="term" value="P:oligopeptide export from mitochondrion"/>
    <property type="evidence" value="ECO:0007669"/>
    <property type="project" value="TreeGrafter"/>
</dbReference>
<reference evidence="16" key="1">
    <citation type="submission" date="2021-02" db="EMBL/GenBank/DDBJ databases">
        <authorList>
            <person name="Nowell W R."/>
        </authorList>
    </citation>
    <scope>NUCLEOTIDE SEQUENCE</scope>
</reference>
<feature type="transmembrane region" description="Helical" evidence="13">
    <location>
        <begin position="1032"/>
        <end position="1052"/>
    </location>
</feature>
<dbReference type="InterPro" id="IPR027417">
    <property type="entry name" value="P-loop_NTPase"/>
</dbReference>
<dbReference type="InterPro" id="IPR011527">
    <property type="entry name" value="ABC1_TM_dom"/>
</dbReference>
<feature type="transmembrane region" description="Helical" evidence="13">
    <location>
        <begin position="360"/>
        <end position="389"/>
    </location>
</feature>
<evidence type="ECO:0000256" key="7">
    <source>
        <dbReference type="ARBA" id="ARBA00022840"/>
    </source>
</evidence>
<dbReference type="OrthoDB" id="10027602at2759"/>
<dbReference type="PROSITE" id="PS50893">
    <property type="entry name" value="ABC_TRANSPORTER_2"/>
    <property type="match status" value="2"/>
</dbReference>
<dbReference type="FunFam" id="3.40.50.300:FF:000479">
    <property type="entry name" value="Multidrug resistance protein 1A"/>
    <property type="match status" value="1"/>
</dbReference>
<comment type="similarity">
    <text evidence="2">Belongs to the ABC transporter superfamily. ABCB family. Multidrug resistance exporter (TC 3.A.1.201) subfamily.</text>
</comment>
<keyword evidence="7" id="KW-0067">ATP-binding</keyword>
<keyword evidence="3" id="KW-0813">Transport</keyword>
<feature type="domain" description="ABC transmembrane type-1" evidence="15">
    <location>
        <begin position="777"/>
        <end position="1064"/>
    </location>
</feature>
<comment type="subcellular location">
    <subcellularLocation>
        <location evidence="1">Membrane</location>
        <topology evidence="1">Multi-pass membrane protein</topology>
    </subcellularLocation>
</comment>
<evidence type="ECO:0000256" key="12">
    <source>
        <dbReference type="SAM" id="MobiDB-lite"/>
    </source>
</evidence>
<feature type="transmembrane region" description="Helical" evidence="13">
    <location>
        <begin position="897"/>
        <end position="917"/>
    </location>
</feature>
<dbReference type="PANTHER" id="PTHR43394:SF27">
    <property type="entry name" value="ATP-DEPENDENT TRANSLOCASE ABCB1-LIKE"/>
    <property type="match status" value="1"/>
</dbReference>
<dbReference type="InterPro" id="IPR036640">
    <property type="entry name" value="ABC1_TM_sf"/>
</dbReference>
<evidence type="ECO:0000256" key="10">
    <source>
        <dbReference type="ARBA" id="ARBA00023136"/>
    </source>
</evidence>
<evidence type="ECO:0000313" key="16">
    <source>
        <dbReference type="EMBL" id="CAF1445782.1"/>
    </source>
</evidence>
<keyword evidence="4 13" id="KW-0812">Transmembrane</keyword>
<dbReference type="Proteomes" id="UP000663852">
    <property type="component" value="Unassembled WGS sequence"/>
</dbReference>
<gene>
    <name evidence="16" type="ORF">EDS130_LOCUS39194</name>
</gene>
<dbReference type="PROSITE" id="PS50929">
    <property type="entry name" value="ABC_TM1F"/>
    <property type="match status" value="2"/>
</dbReference>
<dbReference type="InterPro" id="IPR003593">
    <property type="entry name" value="AAA+_ATPase"/>
</dbReference>
<feature type="domain" description="ABC transmembrane type-1" evidence="15">
    <location>
        <begin position="185"/>
        <end position="427"/>
    </location>
</feature>
<keyword evidence="8" id="KW-1278">Translocase</keyword>
<evidence type="ECO:0000256" key="2">
    <source>
        <dbReference type="ARBA" id="ARBA00007577"/>
    </source>
</evidence>
<dbReference type="CDD" id="cd18578">
    <property type="entry name" value="ABC_6TM_Pgp_ABCB1_D2_like"/>
    <property type="match status" value="1"/>
</dbReference>
<dbReference type="Pfam" id="PF00005">
    <property type="entry name" value="ABC_tran"/>
    <property type="match status" value="2"/>
</dbReference>
<name>A0A815P970_ADIRI</name>
<protein>
    <submittedName>
        <fullName evidence="16">Uncharacterized protein</fullName>
    </submittedName>
</protein>
<dbReference type="InterPro" id="IPR003439">
    <property type="entry name" value="ABC_transporter-like_ATP-bd"/>
</dbReference>
<keyword evidence="5" id="KW-0677">Repeat</keyword>
<evidence type="ECO:0000256" key="3">
    <source>
        <dbReference type="ARBA" id="ARBA00022448"/>
    </source>
</evidence>
<feature type="transmembrane region" description="Helical" evidence="13">
    <location>
        <begin position="81"/>
        <end position="105"/>
    </location>
</feature>
<evidence type="ECO:0000256" key="9">
    <source>
        <dbReference type="ARBA" id="ARBA00022989"/>
    </source>
</evidence>
<dbReference type="InterPro" id="IPR017871">
    <property type="entry name" value="ABC_transporter-like_CS"/>
</dbReference>
<keyword evidence="9 13" id="KW-1133">Transmembrane helix</keyword>
<sequence>MNDKEPLVKKTFDRFNNENSDEDNKPKQEFLTNSFSDWRQWFDNRTVDKQNGNIDDDTNTKYKNDMVSVIDLFRFADRIDYILMFIGICFLLIMAAGIAITQVTFGQLIGLFAEVKLRENCHHHRQTSGINNSSNYVCPPGIDIDLISYVELQLLCYYDNITVASSSDVFSSSLRKKVMDPIYRLIIVGIIEFICTIILFICWTVSLKRQTYRMSIRLFQSLLQRNISYLDKVAIGNINSKLFDNIRKIDSGAGYEFLFVIGVIFCIVLDIVASFIVNWKLALVMLCILPIIMITSMIFSKIISNEEINVLNSYSKAGQIAEEVFSSLRTVLSLNGSKFEQNRYEHELHSTTRNSIRQGAVFGLFAGWLSFSTYLIYSVGFIFGSTFLFYHKNEEVDLVEITIVLCVFAQSMTLFSFIGPFLQTVSEARSAAVPIYRLIEAGNDASINETEIWNESVTSRKLINTNIDIKFENVNFIYSSRKDISVLNNLNFIARAGQTTAIVGPSGCGKSTCLSLLLRYYEPSSGRILINGQSIKGYDLKQLRQTIGVVNQEPILFATSIAENIRFGKENATMAEIEEAARQANAHTFIMKLPNKYETLVGERGVQLSGGEKQRIALARALIKQPAILLLDEATSALDNISEKLVQEALDRAYQGRTTIVIAHRLSTIQNADHIYVLDNGSVIEEGTHEILIAKEGSKYQEMIKNQQVEKLDNSEDDLYRGTTVNEGVGRQSTRNSLSSSSKEAPDTDKKEQNLLDERSIIMRLLSMNRPELFYLVIGSIASIFNGIAVLFFAFLVARTIYQFAICEYLERRQRILTSSFMLASMGLLVWIFRFVQYTAFAISGSKLTHRVRSTAFRCFLRQEVAFYDRPENSTGAICGRLFADASAVQQMSGTRLGLIFETVALIFFGLLFGMLLSWQLTLIALSPLLLLIPAMYTSVRVEMWLNRLCDRVRGQANMIAVEAIHNMRTVKHLSAERIILNKYSEQMTAVTTSYRKYSIVFTIPYGLLWVIDSATTAFLYLYALVRFERNQFTFNDIIVIIAFVVFVMQAVRSVESMSKQIGTSLSSIKALLDLFDRTPAIDNTSIEGATLVNFAGQIEFNQVKFSYPTRPTITVLNQFQLKIKSGQRVAIVGASGSGKSTVIHLLERFYDAESGQLLFDGIDIRQLNILWIRSQLGLVGQEPVLFNLTIAENIAYGLQNVSEEDIINAAIKANVHELIQRLPQRYETKVGSKGSFLSGGEKQRIAIARILLRKPKILLLDEATSALDSYNQQIVQQTLEQAQKDDPSRTSLIIAHRLSTIRSCDLIVVVDKGCVVESGTDAELIQRRGVYYTMLTRNSS</sequence>
<dbReference type="Gene3D" id="1.20.1560.10">
    <property type="entry name" value="ABC transporter type 1, transmembrane domain"/>
    <property type="match status" value="1"/>
</dbReference>
<feature type="compositionally biased region" description="Polar residues" evidence="12">
    <location>
        <begin position="723"/>
        <end position="736"/>
    </location>
</feature>
<dbReference type="FunFam" id="3.40.50.300:FF:000205">
    <property type="entry name" value="ABC transporter B family member 4"/>
    <property type="match status" value="1"/>
</dbReference>
<feature type="transmembrane region" description="Helical" evidence="13">
    <location>
        <begin position="182"/>
        <end position="207"/>
    </location>
</feature>
<evidence type="ECO:0000256" key="8">
    <source>
        <dbReference type="ARBA" id="ARBA00022967"/>
    </source>
</evidence>
<dbReference type="SUPFAM" id="SSF90123">
    <property type="entry name" value="ABC transporter transmembrane region"/>
    <property type="match status" value="2"/>
</dbReference>
<dbReference type="PROSITE" id="PS00211">
    <property type="entry name" value="ABC_TRANSPORTER_1"/>
    <property type="match status" value="2"/>
</dbReference>
<dbReference type="Gene3D" id="3.40.50.300">
    <property type="entry name" value="P-loop containing nucleotide triphosphate hydrolases"/>
    <property type="match status" value="2"/>
</dbReference>
<dbReference type="GO" id="GO:0016887">
    <property type="term" value="F:ATP hydrolysis activity"/>
    <property type="evidence" value="ECO:0007669"/>
    <property type="project" value="InterPro"/>
</dbReference>
<evidence type="ECO:0000256" key="11">
    <source>
        <dbReference type="ARBA" id="ARBA00023180"/>
    </source>
</evidence>
<feature type="transmembrane region" description="Helical" evidence="13">
    <location>
        <begin position="816"/>
        <end position="836"/>
    </location>
</feature>
<feature type="transmembrane region" description="Helical" evidence="13">
    <location>
        <begin position="283"/>
        <end position="303"/>
    </location>
</feature>
<keyword evidence="6" id="KW-0547">Nucleotide-binding</keyword>
<feature type="transmembrane region" description="Helical" evidence="13">
    <location>
        <begin position="1006"/>
        <end position="1026"/>
    </location>
</feature>
<accession>A0A815P970</accession>
<dbReference type="GO" id="GO:0005743">
    <property type="term" value="C:mitochondrial inner membrane"/>
    <property type="evidence" value="ECO:0007669"/>
    <property type="project" value="TreeGrafter"/>
</dbReference>
<dbReference type="SMART" id="SM00382">
    <property type="entry name" value="AAA"/>
    <property type="match status" value="2"/>
</dbReference>
<evidence type="ECO:0000259" key="14">
    <source>
        <dbReference type="PROSITE" id="PS50893"/>
    </source>
</evidence>
<organism evidence="16 17">
    <name type="scientific">Adineta ricciae</name>
    <name type="common">Rotifer</name>
    <dbReference type="NCBI Taxonomy" id="249248"/>
    <lineage>
        <taxon>Eukaryota</taxon>
        <taxon>Metazoa</taxon>
        <taxon>Spiralia</taxon>
        <taxon>Gnathifera</taxon>
        <taxon>Rotifera</taxon>
        <taxon>Eurotatoria</taxon>
        <taxon>Bdelloidea</taxon>
        <taxon>Adinetida</taxon>
        <taxon>Adinetidae</taxon>
        <taxon>Adineta</taxon>
    </lineage>
</organism>
<feature type="region of interest" description="Disordered" evidence="12">
    <location>
        <begin position="722"/>
        <end position="751"/>
    </location>
</feature>
<dbReference type="GO" id="GO:0005524">
    <property type="term" value="F:ATP binding"/>
    <property type="evidence" value="ECO:0007669"/>
    <property type="project" value="UniProtKB-KW"/>
</dbReference>
<evidence type="ECO:0000313" key="17">
    <source>
        <dbReference type="Proteomes" id="UP000663852"/>
    </source>
</evidence>
<comment type="caution">
    <text evidence="16">The sequence shown here is derived from an EMBL/GenBank/DDBJ whole genome shotgun (WGS) entry which is preliminary data.</text>
</comment>
<keyword evidence="11" id="KW-0325">Glycoprotein</keyword>
<dbReference type="InterPro" id="IPR039421">
    <property type="entry name" value="Type_1_exporter"/>
</dbReference>